<accession>A0A9P8GQH3</accession>
<reference evidence="2" key="1">
    <citation type="journal article" date="2021" name="J Fungi (Basel)">
        <title>Virulence traits and population genomics of the black yeast Aureobasidium melanogenum.</title>
        <authorList>
            <person name="Cernosa A."/>
            <person name="Sun X."/>
            <person name="Gostincar C."/>
            <person name="Fang C."/>
            <person name="Gunde-Cimerman N."/>
            <person name="Song Z."/>
        </authorList>
    </citation>
    <scope>NUCLEOTIDE SEQUENCE</scope>
    <source>
        <strain evidence="2">EXF-8016</strain>
    </source>
</reference>
<sequence>MAIIPDVPHVSVDIVVDGRPLPEYLDEDDEDSISPTSTIKYVECVSGSRFGIRTDLTGFRLGNLEGANAIEILYYLDGRYVAGAVHRFPTNSVVFTRHAARYRDGHIWKERDFMFADLVTSEDGPSSKPRPELKDLGTITVKIYPVRAGKPKIHSHHRSSRPKMMVAHENIHEKHLKGQAISTQAKLGEAVSIGNISTISTERLGDAIAVFDFRYRSRRDLQTLYLIPRSPSPIPLEDRPEESLNREELLELLRRQKARQEEQIQIKQELKRERVEDDDSDDELVVVSSRPPAKKLKIFTDANTGVDTIDLTDD</sequence>
<name>A0A9P8GQH3_AURME</name>
<gene>
    <name evidence="2" type="ORF">KCV03_g618</name>
</gene>
<organism evidence="2 3">
    <name type="scientific">Aureobasidium melanogenum</name>
    <name type="common">Aureobasidium pullulans var. melanogenum</name>
    <dbReference type="NCBI Taxonomy" id="46634"/>
    <lineage>
        <taxon>Eukaryota</taxon>
        <taxon>Fungi</taxon>
        <taxon>Dikarya</taxon>
        <taxon>Ascomycota</taxon>
        <taxon>Pezizomycotina</taxon>
        <taxon>Dothideomycetes</taxon>
        <taxon>Dothideomycetidae</taxon>
        <taxon>Dothideales</taxon>
        <taxon>Saccotheciaceae</taxon>
        <taxon>Aureobasidium</taxon>
    </lineage>
</organism>
<comment type="caution">
    <text evidence="2">The sequence shown here is derived from an EMBL/GenBank/DDBJ whole genome shotgun (WGS) entry which is preliminary data.</text>
</comment>
<protein>
    <recommendedName>
        <fullName evidence="1">DUF7918 domain-containing protein</fullName>
    </recommendedName>
</protein>
<proteinExistence type="predicted"/>
<dbReference type="Proteomes" id="UP000767238">
    <property type="component" value="Unassembled WGS sequence"/>
</dbReference>
<dbReference type="PANTHER" id="PTHR36223">
    <property type="entry name" value="BETA-LACTAMASE-TYPE TRANSPEPTIDASE FOLD DOMAIN CONTAINING PROTEIN"/>
    <property type="match status" value="1"/>
</dbReference>
<reference evidence="2" key="2">
    <citation type="submission" date="2021-08" db="EMBL/GenBank/DDBJ databases">
        <authorList>
            <person name="Gostincar C."/>
            <person name="Sun X."/>
            <person name="Song Z."/>
            <person name="Gunde-Cimerman N."/>
        </authorList>
    </citation>
    <scope>NUCLEOTIDE SEQUENCE</scope>
    <source>
        <strain evidence="2">EXF-8016</strain>
    </source>
</reference>
<dbReference type="AlphaFoldDB" id="A0A9P8GQH3"/>
<dbReference type="PANTHER" id="PTHR36223:SF1">
    <property type="entry name" value="TRANSCRIPTION ELONGATION FACTOR EAF N-TERMINAL DOMAIN-CONTAINING PROTEIN"/>
    <property type="match status" value="1"/>
</dbReference>
<evidence type="ECO:0000313" key="2">
    <source>
        <dbReference type="EMBL" id="KAH0236209.1"/>
    </source>
</evidence>
<evidence type="ECO:0000259" key="1">
    <source>
        <dbReference type="Pfam" id="PF25534"/>
    </source>
</evidence>
<dbReference type="EMBL" id="JAHFYH010000002">
    <property type="protein sequence ID" value="KAH0236209.1"/>
    <property type="molecule type" value="Genomic_DNA"/>
</dbReference>
<dbReference type="Pfam" id="PF25534">
    <property type="entry name" value="DUF7918"/>
    <property type="match status" value="1"/>
</dbReference>
<feature type="domain" description="DUF7918" evidence="1">
    <location>
        <begin position="10"/>
        <end position="230"/>
    </location>
</feature>
<dbReference type="InterPro" id="IPR057678">
    <property type="entry name" value="DUF7918"/>
</dbReference>
<feature type="non-terminal residue" evidence="2">
    <location>
        <position position="314"/>
    </location>
</feature>
<evidence type="ECO:0000313" key="3">
    <source>
        <dbReference type="Proteomes" id="UP000767238"/>
    </source>
</evidence>
<dbReference type="OrthoDB" id="3364132at2759"/>